<dbReference type="HOGENOM" id="CLU_078758_6_0_3"/>
<dbReference type="Pfam" id="PF00436">
    <property type="entry name" value="SSB"/>
    <property type="match status" value="1"/>
</dbReference>
<organism evidence="4 5">
    <name type="scientific">Planktothrix agardhii (strain NIVA-CYA 126/8)</name>
    <dbReference type="NCBI Taxonomy" id="388467"/>
    <lineage>
        <taxon>Bacteria</taxon>
        <taxon>Bacillati</taxon>
        <taxon>Cyanobacteriota</taxon>
        <taxon>Cyanophyceae</taxon>
        <taxon>Oscillatoriophycideae</taxon>
        <taxon>Oscillatoriales</taxon>
        <taxon>Microcoleaceae</taxon>
        <taxon>Planktothrix</taxon>
    </lineage>
</organism>
<accession>A0A073CAT4</accession>
<sequence>MFYPRSEEPRYALFDHYFLMNLNIVTLIGRAGGDPEVKYFESGSVVCNLTLAVNRRTKKTDQPDWFNLEIWDKTAEVAANYVRKGGLIGIKGVLKFDYWQDRNTGTQRSKPVIRVYELDLLGSKRDSDEGAPRNNYDEF</sequence>
<dbReference type="InterPro" id="IPR011344">
    <property type="entry name" value="ssDNA-bd"/>
</dbReference>
<dbReference type="HAMAP" id="MF_00984">
    <property type="entry name" value="SSB"/>
    <property type="match status" value="1"/>
</dbReference>
<evidence type="ECO:0000313" key="4">
    <source>
        <dbReference type="EMBL" id="KEI65404.1"/>
    </source>
</evidence>
<dbReference type="PANTHER" id="PTHR10302">
    <property type="entry name" value="SINGLE-STRANDED DNA-BINDING PROTEIN"/>
    <property type="match status" value="1"/>
</dbReference>
<dbReference type="PATRIC" id="fig|388467.6.peg.109"/>
<dbReference type="EMBL" id="CM002803">
    <property type="protein sequence ID" value="KEI65404.1"/>
    <property type="molecule type" value="Genomic_DNA"/>
</dbReference>
<dbReference type="AlphaFoldDB" id="A0A073CAT4"/>
<name>A0A073CAT4_PLAA1</name>
<dbReference type="NCBIfam" id="NF005674">
    <property type="entry name" value="PRK07459.1"/>
    <property type="match status" value="1"/>
</dbReference>
<dbReference type="Proteomes" id="UP000027395">
    <property type="component" value="Chromosome"/>
</dbReference>
<dbReference type="SUPFAM" id="SSF50249">
    <property type="entry name" value="Nucleic acid-binding proteins"/>
    <property type="match status" value="1"/>
</dbReference>
<dbReference type="Gene3D" id="2.40.50.140">
    <property type="entry name" value="Nucleic acid-binding proteins"/>
    <property type="match status" value="1"/>
</dbReference>
<proteinExistence type="inferred from homology"/>
<dbReference type="GO" id="GO:0009295">
    <property type="term" value="C:nucleoid"/>
    <property type="evidence" value="ECO:0007669"/>
    <property type="project" value="TreeGrafter"/>
</dbReference>
<dbReference type="InterPro" id="IPR000424">
    <property type="entry name" value="Primosome_PriB/ssb"/>
</dbReference>
<dbReference type="InterPro" id="IPR012340">
    <property type="entry name" value="NA-bd_OB-fold"/>
</dbReference>
<dbReference type="PROSITE" id="PS50935">
    <property type="entry name" value="SSB"/>
    <property type="match status" value="1"/>
</dbReference>
<dbReference type="GO" id="GO:0006260">
    <property type="term" value="P:DNA replication"/>
    <property type="evidence" value="ECO:0007669"/>
    <property type="project" value="InterPro"/>
</dbReference>
<comment type="subunit">
    <text evidence="2">Homotetramer.</text>
</comment>
<evidence type="ECO:0000256" key="2">
    <source>
        <dbReference type="HAMAP-Rule" id="MF_00984"/>
    </source>
</evidence>
<protein>
    <recommendedName>
        <fullName evidence="2 3">Single-stranded DNA-binding protein</fullName>
        <shortName evidence="2">SSB</shortName>
    </recommendedName>
</protein>
<evidence type="ECO:0000256" key="1">
    <source>
        <dbReference type="ARBA" id="ARBA00023125"/>
    </source>
</evidence>
<dbReference type="STRING" id="388467.A19Y_0160"/>
<dbReference type="CDD" id="cd04496">
    <property type="entry name" value="SSB_OBF"/>
    <property type="match status" value="1"/>
</dbReference>
<gene>
    <name evidence="4" type="primary">ssb</name>
    <name evidence="4" type="ORF">A19Y_0160</name>
</gene>
<evidence type="ECO:0000313" key="5">
    <source>
        <dbReference type="Proteomes" id="UP000027395"/>
    </source>
</evidence>
<reference evidence="4 5" key="1">
    <citation type="journal article" date="2014" name="Appl. Environ. Microbiol.">
        <title>Elucidation of insertion elements encoded on plasmids and in vitro construction of shuttle vectors from the toxic cyanobacterium Planktothrix.</title>
        <authorList>
            <person name="Christiansen G."/>
            <person name="Goesmann A."/>
            <person name="Kurmayer R."/>
        </authorList>
    </citation>
    <scope>NUCLEOTIDE SEQUENCE [LARGE SCALE GENOMIC DNA]</scope>
    <source>
        <strain evidence="4 5">NIVA-CYA 126/8</strain>
    </source>
</reference>
<dbReference type="eggNOG" id="COG0629">
    <property type="taxonomic scope" value="Bacteria"/>
</dbReference>
<comment type="caution">
    <text evidence="2">Lacks conserved residue(s) required for the propagation of feature annotation.</text>
</comment>
<keyword evidence="1 2" id="KW-0238">DNA-binding</keyword>
<evidence type="ECO:0000256" key="3">
    <source>
        <dbReference type="RuleBase" id="RU000524"/>
    </source>
</evidence>
<dbReference type="PANTHER" id="PTHR10302:SF0">
    <property type="entry name" value="SINGLE-STRANDED DNA-BINDING PROTEIN, MITOCHONDRIAL"/>
    <property type="match status" value="1"/>
</dbReference>
<keyword evidence="5" id="KW-1185">Reference proteome</keyword>
<dbReference type="NCBIfam" id="TIGR00621">
    <property type="entry name" value="ssb"/>
    <property type="match status" value="1"/>
</dbReference>
<dbReference type="GO" id="GO:0003697">
    <property type="term" value="F:single-stranded DNA binding"/>
    <property type="evidence" value="ECO:0007669"/>
    <property type="project" value="UniProtKB-UniRule"/>
</dbReference>